<comment type="subcellular location">
    <subcellularLocation>
        <location evidence="1">Endoplasmic reticulum membrane</location>
        <topology evidence="1">Multi-pass membrane protein</topology>
    </subcellularLocation>
    <subcellularLocation>
        <location evidence="2">Lipid droplet</location>
    </subcellularLocation>
</comment>
<dbReference type="InParanoid" id="A0A6J2H3R3"/>
<dbReference type="PANTHER" id="PTHR14275:SF0">
    <property type="entry name" value="LIPID DROPLET ASSEMBLY FACTOR 1"/>
    <property type="match status" value="1"/>
</dbReference>
<feature type="compositionally biased region" description="Low complexity" evidence="9">
    <location>
        <begin position="74"/>
        <end position="86"/>
    </location>
</feature>
<dbReference type="RefSeq" id="XP_027581973.1">
    <property type="nucleotide sequence ID" value="XM_027726172.2"/>
</dbReference>
<feature type="transmembrane region" description="Helical" evidence="10">
    <location>
        <begin position="256"/>
        <end position="273"/>
    </location>
</feature>
<evidence type="ECO:0000256" key="10">
    <source>
        <dbReference type="SAM" id="Phobius"/>
    </source>
</evidence>
<dbReference type="GO" id="GO:0005811">
    <property type="term" value="C:lipid droplet"/>
    <property type="evidence" value="ECO:0007669"/>
    <property type="project" value="UniProtKB-SubCell"/>
</dbReference>
<evidence type="ECO:0000256" key="4">
    <source>
        <dbReference type="ARBA" id="ARBA00022677"/>
    </source>
</evidence>
<name>A0A6J2H3R3_9PASS</name>
<evidence type="ECO:0000256" key="9">
    <source>
        <dbReference type="SAM" id="MobiDB-lite"/>
    </source>
</evidence>
<proteinExistence type="inferred from homology"/>
<dbReference type="InterPro" id="IPR029709">
    <property type="entry name" value="LDAF1"/>
</dbReference>
<feature type="transmembrane region" description="Helical" evidence="10">
    <location>
        <begin position="191"/>
        <end position="219"/>
    </location>
</feature>
<dbReference type="GeneID" id="113990612"/>
<evidence type="ECO:0000256" key="7">
    <source>
        <dbReference type="ARBA" id="ARBA00022989"/>
    </source>
</evidence>
<evidence type="ECO:0000256" key="1">
    <source>
        <dbReference type="ARBA" id="ARBA00004477"/>
    </source>
</evidence>
<keyword evidence="4" id="KW-0551">Lipid droplet</keyword>
<dbReference type="Pfam" id="PF16015">
    <property type="entry name" value="Promethin"/>
    <property type="match status" value="1"/>
</dbReference>
<gene>
    <name evidence="12" type="primary">TMEM159</name>
</gene>
<dbReference type="CTD" id="57146"/>
<feature type="region of interest" description="Disordered" evidence="9">
    <location>
        <begin position="283"/>
        <end position="305"/>
    </location>
</feature>
<evidence type="ECO:0000256" key="8">
    <source>
        <dbReference type="ARBA" id="ARBA00023136"/>
    </source>
</evidence>
<evidence type="ECO:0000256" key="6">
    <source>
        <dbReference type="ARBA" id="ARBA00022824"/>
    </source>
</evidence>
<dbReference type="GO" id="GO:0005789">
    <property type="term" value="C:endoplasmic reticulum membrane"/>
    <property type="evidence" value="ECO:0007669"/>
    <property type="project" value="UniProtKB-SubCell"/>
</dbReference>
<keyword evidence="5 10" id="KW-0812">Transmembrane</keyword>
<evidence type="ECO:0000256" key="3">
    <source>
        <dbReference type="ARBA" id="ARBA00007618"/>
    </source>
</evidence>
<dbReference type="AlphaFoldDB" id="A0A6J2H3R3"/>
<evidence type="ECO:0000256" key="2">
    <source>
        <dbReference type="ARBA" id="ARBA00004502"/>
    </source>
</evidence>
<accession>A0A6J2H3R3</accession>
<keyword evidence="8 10" id="KW-0472">Membrane</keyword>
<dbReference type="PANTHER" id="PTHR14275">
    <property type="entry name" value="PROMETHIN"/>
    <property type="match status" value="1"/>
</dbReference>
<evidence type="ECO:0000313" key="11">
    <source>
        <dbReference type="Proteomes" id="UP000504627"/>
    </source>
</evidence>
<keyword evidence="11" id="KW-1185">Reference proteome</keyword>
<evidence type="ECO:0000256" key="5">
    <source>
        <dbReference type="ARBA" id="ARBA00022692"/>
    </source>
</evidence>
<keyword evidence="6" id="KW-0256">Endoplasmic reticulum</keyword>
<evidence type="ECO:0000313" key="12">
    <source>
        <dbReference type="RefSeq" id="XP_027581973.1"/>
    </source>
</evidence>
<sequence>MLGRCRFIVFAENPDEFFKQLFLTSCTSPDRFATWPPKHPWRPRDRVETCGNKSHAQGHRSGTHRSPRCPAGPSPLRSSLSTRRGAAPGGPCPAPAGRRQRREGGGASLGPGRPGSERGRGPAGRAAGKLDGWVRTGSPEEEIVAQDCTVSKEMQELQKQWHSVVQIIHSNANVVAFMNSRVGQYLDDHPFIALSLLMFVAVSAIPVAFFLIFVVTTAVMACIGVIVMEGIAIAIGGIALLCVLCGLGAVSLGVSGVLSISYIALSTLVNYWCSSRGQLRKQDVNGSLPQKKPGLDVSANNGKSE</sequence>
<protein>
    <submittedName>
        <fullName evidence="12">Lipid droplet assembly factor 1</fullName>
    </submittedName>
</protein>
<feature type="compositionally biased region" description="Basic residues" evidence="9">
    <location>
        <begin position="56"/>
        <end position="67"/>
    </location>
</feature>
<dbReference type="Proteomes" id="UP000504627">
    <property type="component" value="Unplaced"/>
</dbReference>
<organism evidence="11 12">
    <name type="scientific">Pipra filicauda</name>
    <name type="common">Wire-tailed manakin</name>
    <dbReference type="NCBI Taxonomy" id="649802"/>
    <lineage>
        <taxon>Eukaryota</taxon>
        <taxon>Metazoa</taxon>
        <taxon>Chordata</taxon>
        <taxon>Craniata</taxon>
        <taxon>Vertebrata</taxon>
        <taxon>Euteleostomi</taxon>
        <taxon>Archelosauria</taxon>
        <taxon>Archosauria</taxon>
        <taxon>Dinosauria</taxon>
        <taxon>Saurischia</taxon>
        <taxon>Theropoda</taxon>
        <taxon>Coelurosauria</taxon>
        <taxon>Aves</taxon>
        <taxon>Neognathae</taxon>
        <taxon>Neoaves</taxon>
        <taxon>Telluraves</taxon>
        <taxon>Australaves</taxon>
        <taxon>Passeriformes</taxon>
        <taxon>Pipridae</taxon>
        <taxon>Pipra</taxon>
    </lineage>
</organism>
<keyword evidence="7 10" id="KW-1133">Transmembrane helix</keyword>
<reference evidence="12" key="1">
    <citation type="submission" date="2025-08" db="UniProtKB">
        <authorList>
            <consortium name="RefSeq"/>
        </authorList>
    </citation>
    <scope>IDENTIFICATION</scope>
    <source>
        <tissue evidence="12">Muscle</tissue>
    </source>
</reference>
<feature type="region of interest" description="Disordered" evidence="9">
    <location>
        <begin position="33"/>
        <end position="133"/>
    </location>
</feature>
<comment type="similarity">
    <text evidence="3">Belongs to the LDAF1 family.</text>
</comment>